<dbReference type="Proteomes" id="UP000606935">
    <property type="component" value="Unassembled WGS sequence"/>
</dbReference>
<protein>
    <submittedName>
        <fullName evidence="3">Peptide ABC transporter substrate-binding protein</fullName>
    </submittedName>
</protein>
<reference evidence="3" key="1">
    <citation type="journal article" date="2014" name="Int. J. Syst. Evol. Microbiol.">
        <title>Complete genome sequence of Corynebacterium casei LMG S-19264T (=DSM 44701T), isolated from a smear-ripened cheese.</title>
        <authorList>
            <consortium name="US DOE Joint Genome Institute (JGI-PGF)"/>
            <person name="Walter F."/>
            <person name="Albersmeier A."/>
            <person name="Kalinowski J."/>
            <person name="Ruckert C."/>
        </authorList>
    </citation>
    <scope>NUCLEOTIDE SEQUENCE</scope>
    <source>
        <strain evidence="3">CGMCC 1.7086</strain>
    </source>
</reference>
<dbReference type="PIRSF" id="PIRSF018266">
    <property type="entry name" value="FecR"/>
    <property type="match status" value="1"/>
</dbReference>
<dbReference type="Gene3D" id="2.60.120.1440">
    <property type="match status" value="1"/>
</dbReference>
<dbReference type="GO" id="GO:0016989">
    <property type="term" value="F:sigma factor antagonist activity"/>
    <property type="evidence" value="ECO:0007669"/>
    <property type="project" value="TreeGrafter"/>
</dbReference>
<dbReference type="Pfam" id="PF04773">
    <property type="entry name" value="FecR"/>
    <property type="match status" value="1"/>
</dbReference>
<dbReference type="EMBL" id="BMLS01000001">
    <property type="protein sequence ID" value="GGO65190.1"/>
    <property type="molecule type" value="Genomic_DNA"/>
</dbReference>
<organism evidence="3 4">
    <name type="scientific">Bowmanella pacifica</name>
    <dbReference type="NCBI Taxonomy" id="502051"/>
    <lineage>
        <taxon>Bacteria</taxon>
        <taxon>Pseudomonadati</taxon>
        <taxon>Pseudomonadota</taxon>
        <taxon>Gammaproteobacteria</taxon>
        <taxon>Alteromonadales</taxon>
        <taxon>Alteromonadaceae</taxon>
        <taxon>Bowmanella</taxon>
    </lineage>
</organism>
<accession>A0A918DGR0</accession>
<reference evidence="3" key="2">
    <citation type="submission" date="2020-09" db="EMBL/GenBank/DDBJ databases">
        <authorList>
            <person name="Sun Q."/>
            <person name="Zhou Y."/>
        </authorList>
    </citation>
    <scope>NUCLEOTIDE SEQUENCE</scope>
    <source>
        <strain evidence="3">CGMCC 1.7086</strain>
    </source>
</reference>
<gene>
    <name evidence="3" type="ORF">GCM10010982_06400</name>
</gene>
<dbReference type="AlphaFoldDB" id="A0A918DGR0"/>
<evidence type="ECO:0000259" key="2">
    <source>
        <dbReference type="Pfam" id="PF04773"/>
    </source>
</evidence>
<evidence type="ECO:0000256" key="1">
    <source>
        <dbReference type="SAM" id="Phobius"/>
    </source>
</evidence>
<evidence type="ECO:0000313" key="3">
    <source>
        <dbReference type="EMBL" id="GGO65190.1"/>
    </source>
</evidence>
<comment type="caution">
    <text evidence="3">The sequence shown here is derived from an EMBL/GenBank/DDBJ whole genome shotgun (WGS) entry which is preliminary data.</text>
</comment>
<dbReference type="InterPro" id="IPR006860">
    <property type="entry name" value="FecR"/>
</dbReference>
<feature type="domain" description="FecR protein" evidence="2">
    <location>
        <begin position="132"/>
        <end position="222"/>
    </location>
</feature>
<feature type="transmembrane region" description="Helical" evidence="1">
    <location>
        <begin position="102"/>
        <end position="120"/>
    </location>
</feature>
<name>A0A918DGR0_9ALTE</name>
<keyword evidence="1" id="KW-0472">Membrane</keyword>
<dbReference type="RefSeq" id="WP_188690183.1">
    <property type="nucleotide sequence ID" value="NZ_BMLS01000001.1"/>
</dbReference>
<dbReference type="InterPro" id="IPR012373">
    <property type="entry name" value="Ferrdict_sens_TM"/>
</dbReference>
<dbReference type="PANTHER" id="PTHR30273">
    <property type="entry name" value="PERIPLASMIC SIGNAL SENSOR AND SIGMA FACTOR ACTIVATOR FECR-RELATED"/>
    <property type="match status" value="1"/>
</dbReference>
<dbReference type="PANTHER" id="PTHR30273:SF2">
    <property type="entry name" value="PROTEIN FECR"/>
    <property type="match status" value="1"/>
</dbReference>
<dbReference type="Gene3D" id="3.55.50.30">
    <property type="match status" value="1"/>
</dbReference>
<proteinExistence type="predicted"/>
<keyword evidence="4" id="KW-1185">Reference proteome</keyword>
<keyword evidence="1" id="KW-1133">Transmembrane helix</keyword>
<sequence length="344" mass="37807">MNSSNQDNSHQNRVIDPQILAEACDWLLDIEASPAILTSAKFEAWLRAHPEHVRAFNHAANTWQLGSVLSLDANSLDQPIVPPSPQVISIAQRRPAKSLSKVLTALAATVCLLVFSLSLLPTTPASNNILAYQTQQGEIQQLQLSDSSALYLDSSSRVRVQMQDKRRDVELIQGRVFSQVAHQPREFVVRVNHSTEFVALGTAYSVEKLASAWTLEVYQGVVGVRGGALSGTAPVHAGWGLKYQDNKLSRYRLPPSLQAGQPDWSSHRIQFDATRLEQAIRQINRYSPQPLVLEDKDLAGFAISGVFNLQDVEDFVQSVEGLTQTRSVKTPEGILLGLPRGAGD</sequence>
<evidence type="ECO:0000313" key="4">
    <source>
        <dbReference type="Proteomes" id="UP000606935"/>
    </source>
</evidence>
<keyword evidence="1" id="KW-0812">Transmembrane</keyword>